<evidence type="ECO:0000259" key="15">
    <source>
        <dbReference type="Pfam" id="PF00725"/>
    </source>
</evidence>
<accession>A0A562KEJ1</accession>
<evidence type="ECO:0000259" key="16">
    <source>
        <dbReference type="Pfam" id="PF02737"/>
    </source>
</evidence>
<dbReference type="GO" id="GO:0016853">
    <property type="term" value="F:isomerase activity"/>
    <property type="evidence" value="ECO:0007669"/>
    <property type="project" value="UniProtKB-KW"/>
</dbReference>
<evidence type="ECO:0000313" key="18">
    <source>
        <dbReference type="EMBL" id="TWH96688.1"/>
    </source>
</evidence>
<keyword evidence="11" id="KW-0456">Lyase</keyword>
<evidence type="ECO:0000313" key="17">
    <source>
        <dbReference type="EMBL" id="TWH93643.1"/>
    </source>
</evidence>
<sequence length="699" mass="75617">MTIKPEDAVRYEVRDGVAVLTIDFPPVNALGAPMREGMMARLDQALADPTAEAIVVVGANDKFIAGADIREFGKPKVGPELFTIQEKMEQSPKPIVAAIDGHALGGGLEFALAAPFRVAASRAKVGLVEVNLGLLPGGGGTQRLTRLVGPEVALDMILNARHVPAPKAKELGIVDAVTDGDVTEAAIAFARQKAKEGGPWPVAIERTDKVQNVDPKIFEDIRTKNAGKWKGTVAPFQIVNCVEAATKLAPREGLAFEREAFKICNDAPSRPAQIHLFFAERQAAKVDGTEGIKPKAIRSVGIIGAGTMGGGIAMSIVNAGLSVKLLDTTQEALDAGMARVTKNYQTSVSRGSTTQEKVDAALARIETVLDYSAFSDVDMVIEAVFENLEVKHQVFRKLDKVCKPGAILASNTSALNIDRIAEAVSRPGDVIGLHFFSPANVMKLIEVVRGDLASKETIVTAMNFAKTIGKVPVLAGSCVGFIGNRILHRYGAEGDLMQLEGATPWQIDNALKDFGFPMGIYLMRDMAGLDVGWLVRKNRMKDGTIDPNAADYNPLMDRLCEKGRYGQKTGAGLYKYDGRNAAPDAEVEAMLIQISAEKGITRRAISDEEIVWRVLAAMVNEGAKIVEEGYAQRASDIDVTYAFGYGFPKYRGGPMFWAEQQGLDKVYAKIKEYEVQYPQRWKPANLLKDRAEAGKGWKD</sequence>
<dbReference type="GO" id="GO:0003857">
    <property type="term" value="F:(3S)-3-hydroxyacyl-CoA dehydrogenase (NAD+) activity"/>
    <property type="evidence" value="ECO:0007669"/>
    <property type="project" value="UniProtKB-EC"/>
</dbReference>
<evidence type="ECO:0000256" key="12">
    <source>
        <dbReference type="ARBA" id="ARBA00023268"/>
    </source>
</evidence>
<comment type="subcellular location">
    <subcellularLocation>
        <location evidence="1">Peroxisome</location>
    </subcellularLocation>
</comment>
<dbReference type="GO" id="GO:0004300">
    <property type="term" value="F:enoyl-CoA hydratase activity"/>
    <property type="evidence" value="ECO:0007669"/>
    <property type="project" value="UniProtKB-ARBA"/>
</dbReference>
<dbReference type="InterPro" id="IPR036291">
    <property type="entry name" value="NAD(P)-bd_dom_sf"/>
</dbReference>
<dbReference type="GO" id="GO:0070403">
    <property type="term" value="F:NAD+ binding"/>
    <property type="evidence" value="ECO:0007669"/>
    <property type="project" value="InterPro"/>
</dbReference>
<dbReference type="SUPFAM" id="SSF51735">
    <property type="entry name" value="NAD(P)-binding Rossmann-fold domains"/>
    <property type="match status" value="1"/>
</dbReference>
<dbReference type="SUPFAM" id="SSF48179">
    <property type="entry name" value="6-phosphogluconate dehydrogenase C-terminal domain-like"/>
    <property type="match status" value="2"/>
</dbReference>
<dbReference type="AlphaFoldDB" id="A0A562KEJ1"/>
<gene>
    <name evidence="18" type="ORF">IQ35_00619</name>
    <name evidence="17" type="ORF">IQ35_01852</name>
</gene>
<dbReference type="Gene3D" id="1.10.1040.50">
    <property type="match status" value="1"/>
</dbReference>
<dbReference type="FunFam" id="3.40.50.720:FF:000009">
    <property type="entry name" value="Fatty oxidation complex, alpha subunit"/>
    <property type="match status" value="1"/>
</dbReference>
<dbReference type="EMBL" id="VLKK01000002">
    <property type="protein sequence ID" value="TWH96688.1"/>
    <property type="molecule type" value="Genomic_DNA"/>
</dbReference>
<dbReference type="InterPro" id="IPR018376">
    <property type="entry name" value="Enoyl-CoA_hyd/isom_CS"/>
</dbReference>
<name>A0A562KEJ1_SPHWJ</name>
<keyword evidence="8" id="KW-0443">Lipid metabolism</keyword>
<evidence type="ECO:0000256" key="9">
    <source>
        <dbReference type="ARBA" id="ARBA00023140"/>
    </source>
</evidence>
<evidence type="ECO:0000256" key="2">
    <source>
        <dbReference type="ARBA" id="ARBA00005005"/>
    </source>
</evidence>
<dbReference type="InterPro" id="IPR001753">
    <property type="entry name" value="Enoyl-CoA_hydra/iso"/>
</dbReference>
<keyword evidence="6" id="KW-0560">Oxidoreductase</keyword>
<dbReference type="Pfam" id="PF00378">
    <property type="entry name" value="ECH_1"/>
    <property type="match status" value="1"/>
</dbReference>
<dbReference type="InterPro" id="IPR006176">
    <property type="entry name" value="3-OHacyl-CoA_DH_NAD-bd"/>
</dbReference>
<dbReference type="Gene3D" id="3.40.50.720">
    <property type="entry name" value="NAD(P)-binding Rossmann-like Domain"/>
    <property type="match status" value="1"/>
</dbReference>
<protein>
    <submittedName>
        <fullName evidence="17">3-hydroxyacyl-CoA dehydrogenase</fullName>
    </submittedName>
</protein>
<dbReference type="PANTHER" id="PTHR23309">
    <property type="entry name" value="3-HYDROXYACYL-COA DEHYROGENASE"/>
    <property type="match status" value="1"/>
</dbReference>
<reference evidence="17 19" key="1">
    <citation type="journal article" date="2015" name="Stand. Genomic Sci.">
        <title>Genomic Encyclopedia of Bacterial and Archaeal Type Strains, Phase III: the genomes of soil and plant-associated and newly described type strains.</title>
        <authorList>
            <person name="Whitman W.B."/>
            <person name="Woyke T."/>
            <person name="Klenk H.P."/>
            <person name="Zhou Y."/>
            <person name="Lilburn T.G."/>
            <person name="Beck B.J."/>
            <person name="De Vos P."/>
            <person name="Vandamme P."/>
            <person name="Eisen J.A."/>
            <person name="Garrity G."/>
            <person name="Hugenholtz P."/>
            <person name="Kyrpides N.C."/>
        </authorList>
    </citation>
    <scope>NUCLEOTIDE SEQUENCE [LARGE SCALE GENOMIC DNA]</scope>
    <source>
        <strain evidence="17 19">CGMCC 1.7748</strain>
    </source>
</reference>
<comment type="similarity">
    <text evidence="3">In the N-terminal section; belongs to the enoyl-CoA hydratase/isomerase family.</text>
</comment>
<evidence type="ECO:0000256" key="6">
    <source>
        <dbReference type="ARBA" id="ARBA00023002"/>
    </source>
</evidence>
<dbReference type="RefSeq" id="WP_242003273.1">
    <property type="nucleotide sequence ID" value="NZ_JACIIY010000088.1"/>
</dbReference>
<keyword evidence="7" id="KW-0520">NAD</keyword>
<feature type="domain" description="3-hydroxyacyl-CoA dehydrogenase C-terminal" evidence="15">
    <location>
        <begin position="610"/>
        <end position="695"/>
    </location>
</feature>
<dbReference type="InterPro" id="IPR006108">
    <property type="entry name" value="3HC_DH_C"/>
</dbReference>
<dbReference type="UniPathway" id="UPA00659"/>
<evidence type="ECO:0000256" key="10">
    <source>
        <dbReference type="ARBA" id="ARBA00023235"/>
    </source>
</evidence>
<evidence type="ECO:0000313" key="19">
    <source>
        <dbReference type="Proteomes" id="UP000316624"/>
    </source>
</evidence>
<keyword evidence="4" id="KW-0276">Fatty acid metabolism</keyword>
<keyword evidence="9" id="KW-0576">Peroxisome</keyword>
<evidence type="ECO:0000256" key="4">
    <source>
        <dbReference type="ARBA" id="ARBA00022832"/>
    </source>
</evidence>
<keyword evidence="10" id="KW-0413">Isomerase</keyword>
<dbReference type="InterPro" id="IPR029045">
    <property type="entry name" value="ClpP/crotonase-like_dom_sf"/>
</dbReference>
<dbReference type="Gene3D" id="3.90.226.10">
    <property type="entry name" value="2-enoyl-CoA Hydratase, Chain A, domain 1"/>
    <property type="match status" value="1"/>
</dbReference>
<evidence type="ECO:0000256" key="13">
    <source>
        <dbReference type="ARBA" id="ARBA00049556"/>
    </source>
</evidence>
<dbReference type="EMBL" id="VLKK01000006">
    <property type="protein sequence ID" value="TWH93643.1"/>
    <property type="molecule type" value="Genomic_DNA"/>
</dbReference>
<comment type="pathway">
    <text evidence="2">Lipid metabolism; fatty acid beta-oxidation.</text>
</comment>
<dbReference type="FunFam" id="1.10.1040.50:FF:000006">
    <property type="entry name" value="Peroxisomal bifunctional enzyme"/>
    <property type="match status" value="1"/>
</dbReference>
<proteinExistence type="inferred from homology"/>
<evidence type="ECO:0000256" key="3">
    <source>
        <dbReference type="ARBA" id="ARBA00008750"/>
    </source>
</evidence>
<evidence type="ECO:0000256" key="11">
    <source>
        <dbReference type="ARBA" id="ARBA00023239"/>
    </source>
</evidence>
<keyword evidence="5" id="KW-0442">Lipid degradation</keyword>
<dbReference type="GO" id="GO:0006635">
    <property type="term" value="P:fatty acid beta-oxidation"/>
    <property type="evidence" value="ECO:0007669"/>
    <property type="project" value="UniProtKB-UniPathway"/>
</dbReference>
<feature type="domain" description="3-hydroxyacyl-CoA dehydrogenase NAD binding" evidence="16">
    <location>
        <begin position="300"/>
        <end position="476"/>
    </location>
</feature>
<feature type="domain" description="3-hydroxyacyl-CoA dehydrogenase C-terminal" evidence="15">
    <location>
        <begin position="480"/>
        <end position="576"/>
    </location>
</feature>
<evidence type="ECO:0000256" key="8">
    <source>
        <dbReference type="ARBA" id="ARBA00023098"/>
    </source>
</evidence>
<keyword evidence="19" id="KW-1185">Reference proteome</keyword>
<comment type="caution">
    <text evidence="17">The sequence shown here is derived from an EMBL/GenBank/DDBJ whole genome shotgun (WGS) entry which is preliminary data.</text>
</comment>
<dbReference type="Proteomes" id="UP000316624">
    <property type="component" value="Unassembled WGS sequence"/>
</dbReference>
<evidence type="ECO:0000256" key="7">
    <source>
        <dbReference type="ARBA" id="ARBA00023027"/>
    </source>
</evidence>
<dbReference type="CDD" id="cd06558">
    <property type="entry name" value="crotonase-like"/>
    <property type="match status" value="1"/>
</dbReference>
<organism evidence="17 19">
    <name type="scientific">Sphingobium wenxiniae (strain DSM 21828 / CGMCC 1.7748 / JZ-1)</name>
    <dbReference type="NCBI Taxonomy" id="595605"/>
    <lineage>
        <taxon>Bacteria</taxon>
        <taxon>Pseudomonadati</taxon>
        <taxon>Pseudomonadota</taxon>
        <taxon>Alphaproteobacteria</taxon>
        <taxon>Sphingomonadales</taxon>
        <taxon>Sphingomonadaceae</taxon>
        <taxon>Sphingobium</taxon>
    </lineage>
</organism>
<keyword evidence="12" id="KW-0511">Multifunctional enzyme</keyword>
<dbReference type="SUPFAM" id="SSF52096">
    <property type="entry name" value="ClpP/crotonase"/>
    <property type="match status" value="1"/>
</dbReference>
<evidence type="ECO:0000256" key="1">
    <source>
        <dbReference type="ARBA" id="ARBA00004275"/>
    </source>
</evidence>
<evidence type="ECO:0000256" key="5">
    <source>
        <dbReference type="ARBA" id="ARBA00022963"/>
    </source>
</evidence>
<dbReference type="Pfam" id="PF00725">
    <property type="entry name" value="3HCDH"/>
    <property type="match status" value="2"/>
</dbReference>
<comment type="similarity">
    <text evidence="14">Belongs to the enoyl-CoA hydratase/isomerase family.</text>
</comment>
<dbReference type="Pfam" id="PF02737">
    <property type="entry name" value="3HCDH_N"/>
    <property type="match status" value="1"/>
</dbReference>
<evidence type="ECO:0000256" key="14">
    <source>
        <dbReference type="RuleBase" id="RU003707"/>
    </source>
</evidence>
<dbReference type="InterPro" id="IPR008927">
    <property type="entry name" value="6-PGluconate_DH-like_C_sf"/>
</dbReference>
<reference evidence="17" key="2">
    <citation type="submission" date="2019-07" db="EMBL/GenBank/DDBJ databases">
        <authorList>
            <person name="Whitman W."/>
            <person name="Huntemann M."/>
            <person name="Clum A."/>
            <person name="Pillay M."/>
            <person name="Palaniappan K."/>
            <person name="Varghese N."/>
            <person name="Mikhailova N."/>
            <person name="Stamatis D."/>
            <person name="Reddy T."/>
            <person name="Daum C."/>
            <person name="Shapiro N."/>
            <person name="Ivanova N."/>
            <person name="Kyrpides N."/>
            <person name="Woyke T."/>
        </authorList>
    </citation>
    <scope>NUCLEOTIDE SEQUENCE</scope>
    <source>
        <strain evidence="17">CGMCC 1.7748</strain>
    </source>
</reference>
<comment type="catalytic activity">
    <reaction evidence="13">
        <text>a (3S)-3-hydroxyacyl-CoA + NAD(+) = a 3-oxoacyl-CoA + NADH + H(+)</text>
        <dbReference type="Rhea" id="RHEA:22432"/>
        <dbReference type="ChEBI" id="CHEBI:15378"/>
        <dbReference type="ChEBI" id="CHEBI:57318"/>
        <dbReference type="ChEBI" id="CHEBI:57540"/>
        <dbReference type="ChEBI" id="CHEBI:57945"/>
        <dbReference type="ChEBI" id="CHEBI:90726"/>
        <dbReference type="EC" id="1.1.1.35"/>
    </reaction>
</comment>
<dbReference type="PANTHER" id="PTHR23309:SF51">
    <property type="entry name" value="3-HYDROXYACYL-COA DEHYDROGENASE-RELATED"/>
    <property type="match status" value="1"/>
</dbReference>
<dbReference type="PROSITE" id="PS00166">
    <property type="entry name" value="ENOYL_COA_HYDRATASE"/>
    <property type="match status" value="1"/>
</dbReference>